<name>A0A4S2MU87_9PEZI</name>
<gene>
    <name evidence="2" type="ORF">EX30DRAFT_68157</name>
</gene>
<accession>A0A4S2MU87</accession>
<dbReference type="Proteomes" id="UP000298138">
    <property type="component" value="Unassembled WGS sequence"/>
</dbReference>
<evidence type="ECO:0000313" key="3">
    <source>
        <dbReference type="Proteomes" id="UP000298138"/>
    </source>
</evidence>
<feature type="compositionally biased region" description="Basic and acidic residues" evidence="1">
    <location>
        <begin position="125"/>
        <end position="137"/>
    </location>
</feature>
<evidence type="ECO:0000313" key="2">
    <source>
        <dbReference type="EMBL" id="TGZ80054.1"/>
    </source>
</evidence>
<evidence type="ECO:0000256" key="1">
    <source>
        <dbReference type="SAM" id="MobiDB-lite"/>
    </source>
</evidence>
<sequence>MQQNDEKKHDNICRIMINKINTNRNTNNDSDGLILLFFFLRLLLHINITAPPMQTENHSKRPRASKVSKKKRKGDQYRAQSWSRLDSGYGITSCRVIDRLMLIWLAIESVSGDAKRKIKINDKEVERGERGESRAHTINESQVKEATPG</sequence>
<keyword evidence="3" id="KW-1185">Reference proteome</keyword>
<dbReference type="EMBL" id="ML220127">
    <property type="protein sequence ID" value="TGZ80054.1"/>
    <property type="molecule type" value="Genomic_DNA"/>
</dbReference>
<dbReference type="InParanoid" id="A0A4S2MU87"/>
<feature type="region of interest" description="Disordered" evidence="1">
    <location>
        <begin position="53"/>
        <end position="79"/>
    </location>
</feature>
<dbReference type="AlphaFoldDB" id="A0A4S2MU87"/>
<feature type="compositionally biased region" description="Basic residues" evidence="1">
    <location>
        <begin position="60"/>
        <end position="73"/>
    </location>
</feature>
<organism evidence="2 3">
    <name type="scientific">Ascodesmis nigricans</name>
    <dbReference type="NCBI Taxonomy" id="341454"/>
    <lineage>
        <taxon>Eukaryota</taxon>
        <taxon>Fungi</taxon>
        <taxon>Dikarya</taxon>
        <taxon>Ascomycota</taxon>
        <taxon>Pezizomycotina</taxon>
        <taxon>Pezizomycetes</taxon>
        <taxon>Pezizales</taxon>
        <taxon>Ascodesmidaceae</taxon>
        <taxon>Ascodesmis</taxon>
    </lineage>
</organism>
<proteinExistence type="predicted"/>
<protein>
    <submittedName>
        <fullName evidence="2">Uncharacterized protein</fullName>
    </submittedName>
</protein>
<reference evidence="2 3" key="1">
    <citation type="submission" date="2019-04" db="EMBL/GenBank/DDBJ databases">
        <title>Comparative genomics and transcriptomics to analyze fruiting body development in filamentous ascomycetes.</title>
        <authorList>
            <consortium name="DOE Joint Genome Institute"/>
            <person name="Lutkenhaus R."/>
            <person name="Traeger S."/>
            <person name="Breuer J."/>
            <person name="Kuo A."/>
            <person name="Lipzen A."/>
            <person name="Pangilinan J."/>
            <person name="Dilworth D."/>
            <person name="Sandor L."/>
            <person name="Poggeler S."/>
            <person name="Barry K."/>
            <person name="Grigoriev I.V."/>
            <person name="Nowrousian M."/>
        </authorList>
    </citation>
    <scope>NUCLEOTIDE SEQUENCE [LARGE SCALE GENOMIC DNA]</scope>
    <source>
        <strain evidence="2 3">CBS 389.68</strain>
    </source>
</reference>
<feature type="region of interest" description="Disordered" evidence="1">
    <location>
        <begin position="125"/>
        <end position="149"/>
    </location>
</feature>